<feature type="region of interest" description="Disordered" evidence="1">
    <location>
        <begin position="50"/>
        <end position="74"/>
    </location>
</feature>
<evidence type="ECO:0000256" key="1">
    <source>
        <dbReference type="SAM" id="MobiDB-lite"/>
    </source>
</evidence>
<gene>
    <name evidence="3" type="ORF">ACFQT0_20225</name>
</gene>
<organism evidence="3 4">
    <name type="scientific">Hymenobacter humi</name>
    <dbReference type="NCBI Taxonomy" id="1411620"/>
    <lineage>
        <taxon>Bacteria</taxon>
        <taxon>Pseudomonadati</taxon>
        <taxon>Bacteroidota</taxon>
        <taxon>Cytophagia</taxon>
        <taxon>Cytophagales</taxon>
        <taxon>Hymenobacteraceae</taxon>
        <taxon>Hymenobacter</taxon>
    </lineage>
</organism>
<dbReference type="SUPFAM" id="SSF55486">
    <property type="entry name" value="Metalloproteases ('zincins'), catalytic domain"/>
    <property type="match status" value="1"/>
</dbReference>
<protein>
    <recommendedName>
        <fullName evidence="2">Peptidase M61 catalytic domain-containing protein</fullName>
    </recommendedName>
</protein>
<feature type="domain" description="Peptidase M61 catalytic" evidence="2">
    <location>
        <begin position="75"/>
        <end position="129"/>
    </location>
</feature>
<keyword evidence="4" id="KW-1185">Reference proteome</keyword>
<dbReference type="Proteomes" id="UP001596513">
    <property type="component" value="Unassembled WGS sequence"/>
</dbReference>
<dbReference type="InterPro" id="IPR007963">
    <property type="entry name" value="Peptidase_M61_catalytic"/>
</dbReference>
<proteinExistence type="predicted"/>
<dbReference type="Pfam" id="PF05299">
    <property type="entry name" value="Peptidase_M61"/>
    <property type="match status" value="1"/>
</dbReference>
<evidence type="ECO:0000313" key="3">
    <source>
        <dbReference type="EMBL" id="MFC7669428.1"/>
    </source>
</evidence>
<reference evidence="4" key="1">
    <citation type="journal article" date="2019" name="Int. J. Syst. Evol. Microbiol.">
        <title>The Global Catalogue of Microorganisms (GCM) 10K type strain sequencing project: providing services to taxonomists for standard genome sequencing and annotation.</title>
        <authorList>
            <consortium name="The Broad Institute Genomics Platform"/>
            <consortium name="The Broad Institute Genome Sequencing Center for Infectious Disease"/>
            <person name="Wu L."/>
            <person name="Ma J."/>
        </authorList>
    </citation>
    <scope>NUCLEOTIDE SEQUENCE [LARGE SCALE GENOMIC DNA]</scope>
    <source>
        <strain evidence="4">JCM 19635</strain>
    </source>
</reference>
<accession>A0ABW2U7E7</accession>
<name>A0ABW2U7E7_9BACT</name>
<dbReference type="Gene3D" id="1.10.390.10">
    <property type="entry name" value="Neutral Protease Domain 2"/>
    <property type="match status" value="1"/>
</dbReference>
<evidence type="ECO:0000259" key="2">
    <source>
        <dbReference type="Pfam" id="PF05299"/>
    </source>
</evidence>
<dbReference type="RefSeq" id="WP_380204932.1">
    <property type="nucleotide sequence ID" value="NZ_JBHTEK010000001.1"/>
</dbReference>
<comment type="caution">
    <text evidence="3">The sequence shown here is derived from an EMBL/GenBank/DDBJ whole genome shotgun (WGS) entry which is preliminary data.</text>
</comment>
<dbReference type="EMBL" id="JBHTEK010000001">
    <property type="protein sequence ID" value="MFC7669428.1"/>
    <property type="molecule type" value="Genomic_DNA"/>
</dbReference>
<dbReference type="InterPro" id="IPR027268">
    <property type="entry name" value="Peptidase_M4/M1_CTD_sf"/>
</dbReference>
<evidence type="ECO:0000313" key="4">
    <source>
        <dbReference type="Proteomes" id="UP001596513"/>
    </source>
</evidence>
<sequence>MFQGPAADLDAYAKKVQRMVKEEKGVFGELPTFDFARYTFIANYLPQATSDGMEHRNSTSLTSPRSLRPEEGTRNLGTAAHEFFHAWNVERLRPRDLEPFDFQRANMSDALWLAEGFTQYYGRLALRRAQPD</sequence>